<evidence type="ECO:0000313" key="7">
    <source>
        <dbReference type="Proteomes" id="UP000035425"/>
    </source>
</evidence>
<dbReference type="InterPro" id="IPR052919">
    <property type="entry name" value="TA_system_RNase"/>
</dbReference>
<dbReference type="InterPro" id="IPR002716">
    <property type="entry name" value="PIN_dom"/>
</dbReference>
<dbReference type="InterPro" id="IPR029060">
    <property type="entry name" value="PIN-like_dom_sf"/>
</dbReference>
<protein>
    <recommendedName>
        <fullName evidence="5">PIN domain-containing protein</fullName>
    </recommendedName>
</protein>
<keyword evidence="4" id="KW-0460">Magnesium</keyword>
<keyword evidence="7" id="KW-1185">Reference proteome</keyword>
<evidence type="ECO:0000256" key="2">
    <source>
        <dbReference type="ARBA" id="ARBA00022723"/>
    </source>
</evidence>
<dbReference type="SUPFAM" id="SSF88723">
    <property type="entry name" value="PIN domain-like"/>
    <property type="match status" value="1"/>
</dbReference>
<evidence type="ECO:0000256" key="1">
    <source>
        <dbReference type="ARBA" id="ARBA00022722"/>
    </source>
</evidence>
<gene>
    <name evidence="6" type="ORF">FrCorBMG51_00350</name>
</gene>
<dbReference type="EMBL" id="JWIO01000001">
    <property type="protein sequence ID" value="KLL13034.1"/>
    <property type="molecule type" value="Genomic_DNA"/>
</dbReference>
<evidence type="ECO:0000313" key="6">
    <source>
        <dbReference type="EMBL" id="KLL13034.1"/>
    </source>
</evidence>
<keyword evidence="1" id="KW-0540">Nuclease</keyword>
<evidence type="ECO:0000256" key="3">
    <source>
        <dbReference type="ARBA" id="ARBA00022801"/>
    </source>
</evidence>
<dbReference type="Gene3D" id="3.40.50.1010">
    <property type="entry name" value="5'-nuclease"/>
    <property type="match status" value="1"/>
</dbReference>
<keyword evidence="3" id="KW-0378">Hydrolase</keyword>
<organism evidence="6 7">
    <name type="scientific">Protofrankia coriariae</name>
    <dbReference type="NCBI Taxonomy" id="1562887"/>
    <lineage>
        <taxon>Bacteria</taxon>
        <taxon>Bacillati</taxon>
        <taxon>Actinomycetota</taxon>
        <taxon>Actinomycetes</taxon>
        <taxon>Frankiales</taxon>
        <taxon>Frankiaceae</taxon>
        <taxon>Protofrankia</taxon>
    </lineage>
</organism>
<dbReference type="Pfam" id="PF01850">
    <property type="entry name" value="PIN"/>
    <property type="match status" value="1"/>
</dbReference>
<name>A0ABR5F8L6_9ACTN</name>
<dbReference type="PANTHER" id="PTHR36173:SF1">
    <property type="entry name" value="RIBONUCLEASE VAPC22"/>
    <property type="match status" value="1"/>
</dbReference>
<proteinExistence type="predicted"/>
<evidence type="ECO:0000259" key="5">
    <source>
        <dbReference type="Pfam" id="PF01850"/>
    </source>
</evidence>
<reference evidence="6 7" key="1">
    <citation type="submission" date="2014-12" db="EMBL/GenBank/DDBJ databases">
        <title>Frankia sp. BMG5.1 draft genome.</title>
        <authorList>
            <person name="Gtari M."/>
            <person name="Ghodhbane-Gtari F."/>
            <person name="Nouioui I."/>
            <person name="Ktari A."/>
            <person name="Hezbri K."/>
            <person name="Mimouni W."/>
            <person name="Sbissi I."/>
            <person name="Ayari A."/>
            <person name="Yamanaka T."/>
            <person name="Normand P."/>
            <person name="Tisa L.S."/>
            <person name="Boudabous A."/>
        </authorList>
    </citation>
    <scope>NUCLEOTIDE SEQUENCE [LARGE SCALE GENOMIC DNA]</scope>
    <source>
        <strain evidence="6 7">BMG5.1</strain>
    </source>
</reference>
<dbReference type="PANTHER" id="PTHR36173">
    <property type="entry name" value="RIBONUCLEASE VAPC16-RELATED"/>
    <property type="match status" value="1"/>
</dbReference>
<keyword evidence="2" id="KW-0479">Metal-binding</keyword>
<feature type="domain" description="PIN" evidence="5">
    <location>
        <begin position="5"/>
        <end position="119"/>
    </location>
</feature>
<dbReference type="Proteomes" id="UP000035425">
    <property type="component" value="Unassembled WGS sequence"/>
</dbReference>
<evidence type="ECO:0000256" key="4">
    <source>
        <dbReference type="ARBA" id="ARBA00022842"/>
    </source>
</evidence>
<accession>A0ABR5F8L6</accession>
<comment type="caution">
    <text evidence="6">The sequence shown here is derived from an EMBL/GenBank/DDBJ whole genome shotgun (WGS) entry which is preliminary data.</text>
</comment>
<sequence length="129" mass="14438">MASVIMLDTHVMVWLYDDPERLVPPAVRERLNAEPLALSPFVRLELQYLHEVGRISVPASTIVDDLVSKLEMLLTDPPAAQICQAAIALDWTRDPFDRLISAQALTSAATLVTKDRVIRSHLPSAWWPV</sequence>